<keyword evidence="7" id="KW-0156">Chromatin regulator</keyword>
<evidence type="ECO:0000256" key="5">
    <source>
        <dbReference type="ARBA" id="ARBA00022553"/>
    </source>
</evidence>
<dbReference type="EnsemblMetazoa" id="AALFPA23_005931.R7663">
    <property type="protein sequence ID" value="AALFPA23_005931.P7663"/>
    <property type="gene ID" value="AALFPA23_005931"/>
</dbReference>
<feature type="region of interest" description="Disordered" evidence="14">
    <location>
        <begin position="525"/>
        <end position="558"/>
    </location>
</feature>
<feature type="compositionally biased region" description="Low complexity" evidence="14">
    <location>
        <begin position="534"/>
        <end position="547"/>
    </location>
</feature>
<keyword evidence="6" id="KW-0832">Ubl conjugation</keyword>
<dbReference type="PANTHER" id="PTHR13453">
    <property type="entry name" value="KAT8 REGULATORY NSL COMPLEX SUBUNIT 2"/>
    <property type="match status" value="1"/>
</dbReference>
<evidence type="ECO:0000259" key="15">
    <source>
        <dbReference type="Pfam" id="PF13891"/>
    </source>
</evidence>
<feature type="domain" description="KANL2-like probable zinc-finger" evidence="15">
    <location>
        <begin position="107"/>
        <end position="173"/>
    </location>
</feature>
<evidence type="ECO:0000256" key="9">
    <source>
        <dbReference type="ARBA" id="ARBA00023242"/>
    </source>
</evidence>
<evidence type="ECO:0000256" key="10">
    <source>
        <dbReference type="ARBA" id="ARBA00032947"/>
    </source>
</evidence>
<keyword evidence="9" id="KW-0539">Nucleus</keyword>
<keyword evidence="8" id="KW-0496">Mitochondrion</keyword>
<dbReference type="InterPro" id="IPR026316">
    <property type="entry name" value="NSL2"/>
</dbReference>
<feature type="region of interest" description="Disordered" evidence="14">
    <location>
        <begin position="19"/>
        <end position="80"/>
    </location>
</feature>
<evidence type="ECO:0000256" key="4">
    <source>
        <dbReference type="ARBA" id="ARBA00022499"/>
    </source>
</evidence>
<keyword evidence="5" id="KW-0597">Phosphoprotein</keyword>
<accession>A0ABM1Y5K3</accession>
<comment type="function">
    <text evidence="12">Non-catalytic component of the NSL histone acetyltransferase complex, a multiprotein complex that mediates histone H4 acetylation at 'Lys-5'- and 'Lys-8' (H4K5ac and H4K8ac) at transcription start sites and promotes transcription initiation. Required for NSL complex stability and for transcription of intraciliary transport genes in both ciliated and non-ciliated cells by regulating histone H4 acetylation at 'Lys-5'- and 'Lys-12' (H4K5ac and H4K12ac). This is necessary for cilium assembly in ciliated cells and for organization of the microtubule cytoskeleton in non-ciliated cells. Required within the NSL complex to maintain nuclear architecture stability by promoting KAT8-mediated acetylation of lamin LMNA.</text>
</comment>
<evidence type="ECO:0000256" key="8">
    <source>
        <dbReference type="ARBA" id="ARBA00023128"/>
    </source>
</evidence>
<evidence type="ECO:0000313" key="17">
    <source>
        <dbReference type="Proteomes" id="UP000069940"/>
    </source>
</evidence>
<dbReference type="Proteomes" id="UP000069940">
    <property type="component" value="Unassembled WGS sequence"/>
</dbReference>
<organism evidence="16 17">
    <name type="scientific">Aedes albopictus</name>
    <name type="common">Asian tiger mosquito</name>
    <name type="synonym">Stegomyia albopicta</name>
    <dbReference type="NCBI Taxonomy" id="7160"/>
    <lineage>
        <taxon>Eukaryota</taxon>
        <taxon>Metazoa</taxon>
        <taxon>Ecdysozoa</taxon>
        <taxon>Arthropoda</taxon>
        <taxon>Hexapoda</taxon>
        <taxon>Insecta</taxon>
        <taxon>Pterygota</taxon>
        <taxon>Neoptera</taxon>
        <taxon>Endopterygota</taxon>
        <taxon>Diptera</taxon>
        <taxon>Nematocera</taxon>
        <taxon>Culicoidea</taxon>
        <taxon>Culicidae</taxon>
        <taxon>Culicinae</taxon>
        <taxon>Aedini</taxon>
        <taxon>Aedes</taxon>
        <taxon>Stegomyia</taxon>
    </lineage>
</organism>
<feature type="compositionally biased region" description="Acidic residues" evidence="14">
    <location>
        <begin position="506"/>
        <end position="515"/>
    </location>
</feature>
<keyword evidence="17" id="KW-1185">Reference proteome</keyword>
<feature type="compositionally biased region" description="Basic and acidic residues" evidence="14">
    <location>
        <begin position="593"/>
        <end position="607"/>
    </location>
</feature>
<feature type="compositionally biased region" description="Polar residues" evidence="14">
    <location>
        <begin position="608"/>
        <end position="621"/>
    </location>
</feature>
<evidence type="ECO:0000256" key="12">
    <source>
        <dbReference type="ARBA" id="ARBA00093359"/>
    </source>
</evidence>
<name>A0ABM1Y5K3_AEDAL</name>
<feature type="domain" description="KANL2-like probable zinc-finger" evidence="15">
    <location>
        <begin position="429"/>
        <end position="489"/>
    </location>
</feature>
<dbReference type="InterPro" id="IPR025927">
    <property type="entry name" value="Znf_KANL2-like"/>
</dbReference>
<feature type="compositionally biased region" description="Basic and acidic residues" evidence="14">
    <location>
        <begin position="623"/>
        <end position="640"/>
    </location>
</feature>
<dbReference type="PANTHER" id="PTHR13453:SF1">
    <property type="entry name" value="KAT8 REGULATORY NSL COMPLEX SUBUNIT 2"/>
    <property type="match status" value="1"/>
</dbReference>
<dbReference type="GeneID" id="115253479"/>
<dbReference type="RefSeq" id="XP_062709238.1">
    <property type="nucleotide sequence ID" value="XM_062853254.1"/>
</dbReference>
<evidence type="ECO:0000256" key="11">
    <source>
        <dbReference type="ARBA" id="ARBA00033378"/>
    </source>
</evidence>
<feature type="region of interest" description="Disordered" evidence="14">
    <location>
        <begin position="581"/>
        <end position="640"/>
    </location>
</feature>
<keyword evidence="4" id="KW-1017">Isopeptide bond</keyword>
<feature type="region of interest" description="Disordered" evidence="14">
    <location>
        <begin position="500"/>
        <end position="519"/>
    </location>
</feature>
<reference evidence="17" key="1">
    <citation type="journal article" date="2015" name="Proc. Natl. Acad. Sci. U.S.A.">
        <title>Genome sequence of the Asian Tiger mosquito, Aedes albopictus, reveals insights into its biology, genetics, and evolution.</title>
        <authorList>
            <person name="Chen X.G."/>
            <person name="Jiang X."/>
            <person name="Gu J."/>
            <person name="Xu M."/>
            <person name="Wu Y."/>
            <person name="Deng Y."/>
            <person name="Zhang C."/>
            <person name="Bonizzoni M."/>
            <person name="Dermauw W."/>
            <person name="Vontas J."/>
            <person name="Armbruster P."/>
            <person name="Huang X."/>
            <person name="Yang Y."/>
            <person name="Zhang H."/>
            <person name="He W."/>
            <person name="Peng H."/>
            <person name="Liu Y."/>
            <person name="Wu K."/>
            <person name="Chen J."/>
            <person name="Lirakis M."/>
            <person name="Topalis P."/>
            <person name="Van Leeuwen T."/>
            <person name="Hall A.B."/>
            <person name="Jiang X."/>
            <person name="Thorpe C."/>
            <person name="Mueller R.L."/>
            <person name="Sun C."/>
            <person name="Waterhouse R.M."/>
            <person name="Yan G."/>
            <person name="Tu Z.J."/>
            <person name="Fang X."/>
            <person name="James A.A."/>
        </authorList>
    </citation>
    <scope>NUCLEOTIDE SEQUENCE [LARGE SCALE GENOMIC DNA]</scope>
    <source>
        <strain evidence="17">Foshan</strain>
    </source>
</reference>
<dbReference type="Pfam" id="PF13891">
    <property type="entry name" value="zf-C3HC3H_KANSL2"/>
    <property type="match status" value="2"/>
</dbReference>
<evidence type="ECO:0000256" key="3">
    <source>
        <dbReference type="ARBA" id="ARBA00015508"/>
    </source>
</evidence>
<comment type="subunit">
    <text evidence="13">Component of the NSL complex at least composed of KAT8/MOF, KANSL1, KANSL2, KANSL3, MCRS1, PHF20, OGT1/OGT, WDR5 and HCFC1.</text>
</comment>
<evidence type="ECO:0000256" key="14">
    <source>
        <dbReference type="SAM" id="MobiDB-lite"/>
    </source>
</evidence>
<comment type="subcellular location">
    <subcellularLocation>
        <location evidence="2">Mitochondrion</location>
    </subcellularLocation>
    <subcellularLocation>
        <location evidence="1">Nucleus</location>
    </subcellularLocation>
</comment>
<evidence type="ECO:0000256" key="1">
    <source>
        <dbReference type="ARBA" id="ARBA00004123"/>
    </source>
</evidence>
<feature type="compositionally biased region" description="Polar residues" evidence="14">
    <location>
        <begin position="39"/>
        <end position="48"/>
    </location>
</feature>
<evidence type="ECO:0000256" key="7">
    <source>
        <dbReference type="ARBA" id="ARBA00022853"/>
    </source>
</evidence>
<evidence type="ECO:0000256" key="13">
    <source>
        <dbReference type="ARBA" id="ARBA00093543"/>
    </source>
</evidence>
<evidence type="ECO:0000256" key="6">
    <source>
        <dbReference type="ARBA" id="ARBA00022843"/>
    </source>
</evidence>
<feature type="compositionally biased region" description="Polar residues" evidence="14">
    <location>
        <begin position="71"/>
        <end position="80"/>
    </location>
</feature>
<sequence length="640" mass="72658">MRVHFSTNRPFCLLSPKFLPSRMMQNQNNPNPRKMSNPRGGQQRTRPYQQHHSRKNSGAPSTISGGRRVAASSSHRSNTASLAKVIDQEKALRNQIHMEIEKKSKACSNQSYECTLPRLEQYNFCKRHILQDSRAPYKQCAFFFASNGKRCLEPAPKYDNKKDYGTNYCFEHSRLTQLTKTKSTIGKYTPLETTETLLHNLAHHVKVDKAKQSQQQQHHQHQLANCSSSSAALKITVHEDEEEGDVDVVTPSVDPFVDIDVATINDSARVVLDYASDSSTDEDAALVGNTWRGYDMDNSDNESVDSQNEDLLKHAGIYTAEEATMITKEKLIRLQTLYIDQFHRLQHVLKEKRRKYLNDIRREREQYCSIHDQVKDSPKERKLYEKLKALDHYHRKYGMDAILHRKYLEKRAKATEGLHQKVPSHPKCAFTEGGVKCGERTLPCCKFCRKHILEDKKQVLFKSCGVEKSGVVCQEALANIFEDATCYLHVELPAQKTFTKKKYESESDGEGDDLPLQEHIKREPVSVIPKLEKQSPSQSSSTTATAAETEDQEMSSEPPLVEHNITIAHDVEPASLEDSLPVSVIAKPMTAVEKPKLDVTEEMEHQDASSSPKEQEPTPTVDTKVDAQEAQKPESEKKAE</sequence>
<evidence type="ECO:0000256" key="2">
    <source>
        <dbReference type="ARBA" id="ARBA00004173"/>
    </source>
</evidence>
<proteinExistence type="predicted"/>
<evidence type="ECO:0000313" key="16">
    <source>
        <dbReference type="EnsemblMetazoa" id="AALFPA23_005931.P7663"/>
    </source>
</evidence>
<protein>
    <recommendedName>
        <fullName evidence="3">KAT8 regulatory NSL complex subunit 2</fullName>
    </recommendedName>
    <alternativeName>
        <fullName evidence="11">NSL complex protein NSL2</fullName>
    </alternativeName>
    <alternativeName>
        <fullName evidence="10">Non-specific lethal 2 homolog</fullName>
    </alternativeName>
</protein>
<reference evidence="16" key="2">
    <citation type="submission" date="2025-05" db="UniProtKB">
        <authorList>
            <consortium name="EnsemblMetazoa"/>
        </authorList>
    </citation>
    <scope>IDENTIFICATION</scope>
    <source>
        <strain evidence="16">Foshan</strain>
    </source>
</reference>